<evidence type="ECO:0000313" key="1">
    <source>
        <dbReference type="EMBL" id="KAG5455235.1"/>
    </source>
</evidence>
<dbReference type="AlphaFoldDB" id="A0A3R7GAK7"/>
<name>A0A3R7GAK7_CLOSI</name>
<sequence length="68" mass="7225">MWWAGIYGPECRGSNPTSASGLPLSRLGQPGNIQALVLPLGVTERVLQVPSALDSEEVYGVQKDQSSL</sequence>
<accession>A0A3R7GAK7</accession>
<dbReference type="InParanoid" id="A0A3R7GAK7"/>
<organism evidence="1 2">
    <name type="scientific">Clonorchis sinensis</name>
    <name type="common">Chinese liver fluke</name>
    <dbReference type="NCBI Taxonomy" id="79923"/>
    <lineage>
        <taxon>Eukaryota</taxon>
        <taxon>Metazoa</taxon>
        <taxon>Spiralia</taxon>
        <taxon>Lophotrochozoa</taxon>
        <taxon>Platyhelminthes</taxon>
        <taxon>Trematoda</taxon>
        <taxon>Digenea</taxon>
        <taxon>Opisthorchiida</taxon>
        <taxon>Opisthorchiata</taxon>
        <taxon>Opisthorchiidae</taxon>
        <taxon>Clonorchis</taxon>
    </lineage>
</organism>
<comment type="caution">
    <text evidence="1">The sequence shown here is derived from an EMBL/GenBank/DDBJ whole genome shotgun (WGS) entry which is preliminary data.</text>
</comment>
<gene>
    <name evidence="1" type="ORF">CSKR_106463</name>
</gene>
<protein>
    <submittedName>
        <fullName evidence="1">Uncharacterized protein</fullName>
    </submittedName>
</protein>
<reference evidence="1 2" key="1">
    <citation type="journal article" date="2018" name="Biotechnol. Adv.">
        <title>Improved genomic resources and new bioinformatic workflow for the carcinogenic parasite Clonorchis sinensis: Biotechnological implications.</title>
        <authorList>
            <person name="Wang D."/>
            <person name="Korhonen P.K."/>
            <person name="Gasser R.B."/>
            <person name="Young N.D."/>
        </authorList>
    </citation>
    <scope>NUCLEOTIDE SEQUENCE [LARGE SCALE GENOMIC DNA]</scope>
    <source>
        <strain evidence="1">Cs-k2</strain>
    </source>
</reference>
<evidence type="ECO:0000313" key="2">
    <source>
        <dbReference type="Proteomes" id="UP000286415"/>
    </source>
</evidence>
<proteinExistence type="predicted"/>
<dbReference type="Proteomes" id="UP000286415">
    <property type="component" value="Unassembled WGS sequence"/>
</dbReference>
<dbReference type="EMBL" id="NIRI02000005">
    <property type="protein sequence ID" value="KAG5455235.1"/>
    <property type="molecule type" value="Genomic_DNA"/>
</dbReference>
<keyword evidence="2" id="KW-1185">Reference proteome</keyword>
<reference evidence="1 2" key="2">
    <citation type="journal article" date="2021" name="Genomics">
        <title>High-quality reference genome for Clonorchis sinensis.</title>
        <authorList>
            <person name="Young N.D."/>
            <person name="Stroehlein A.J."/>
            <person name="Kinkar L."/>
            <person name="Wang T."/>
            <person name="Sohn W.M."/>
            <person name="Chang B.C.H."/>
            <person name="Kaur P."/>
            <person name="Weisz D."/>
            <person name="Dudchenko O."/>
            <person name="Aiden E.L."/>
            <person name="Korhonen P.K."/>
            <person name="Gasser R.B."/>
        </authorList>
    </citation>
    <scope>NUCLEOTIDE SEQUENCE [LARGE SCALE GENOMIC DNA]</scope>
    <source>
        <strain evidence="1">Cs-k2</strain>
    </source>
</reference>